<dbReference type="VEuPathDB" id="VectorBase:GAUT038089"/>
<organism evidence="1 2">
    <name type="scientific">Glossina austeni</name>
    <name type="common">Savannah tsetse fly</name>
    <dbReference type="NCBI Taxonomy" id="7395"/>
    <lineage>
        <taxon>Eukaryota</taxon>
        <taxon>Metazoa</taxon>
        <taxon>Ecdysozoa</taxon>
        <taxon>Arthropoda</taxon>
        <taxon>Hexapoda</taxon>
        <taxon>Insecta</taxon>
        <taxon>Pterygota</taxon>
        <taxon>Neoptera</taxon>
        <taxon>Endopterygota</taxon>
        <taxon>Diptera</taxon>
        <taxon>Brachycera</taxon>
        <taxon>Muscomorpha</taxon>
        <taxon>Hippoboscoidea</taxon>
        <taxon>Glossinidae</taxon>
        <taxon>Glossina</taxon>
    </lineage>
</organism>
<evidence type="ECO:0000313" key="2">
    <source>
        <dbReference type="Proteomes" id="UP000078200"/>
    </source>
</evidence>
<dbReference type="AlphaFoldDB" id="A0A1A9VI04"/>
<keyword evidence="2" id="KW-1185">Reference proteome</keyword>
<proteinExistence type="predicted"/>
<sequence length="187" mass="21128">MMLECNSHSTHCNRTTSNEKSRLITATEVTKVVCRNPTAYNEVTSLNASCNHSTCYNKFIDVFNNFEVDQLQTECSKLHTLFNILSTVPHSIRNRVHHTKCSGNIDTNPSENHQFLHVLSMTDDIVVQVLEYLVLNPLIDVPVLHKLPKENIFQQELTPVFKHHALAKPKAKEAKQQAIAGGLKLIT</sequence>
<dbReference type="EnsemblMetazoa" id="GAUT038089-RA">
    <property type="protein sequence ID" value="GAUT038089-PA"/>
    <property type="gene ID" value="GAUT038089"/>
</dbReference>
<evidence type="ECO:0000313" key="1">
    <source>
        <dbReference type="EnsemblMetazoa" id="GAUT038089-PA"/>
    </source>
</evidence>
<dbReference type="Proteomes" id="UP000078200">
    <property type="component" value="Unassembled WGS sequence"/>
</dbReference>
<name>A0A1A9VI04_GLOAU</name>
<accession>A0A1A9VI04</accession>
<dbReference type="STRING" id="7395.A0A1A9VI04"/>
<protein>
    <submittedName>
        <fullName evidence="1">Uncharacterized protein</fullName>
    </submittedName>
</protein>
<reference evidence="1" key="1">
    <citation type="submission" date="2020-05" db="UniProtKB">
        <authorList>
            <consortium name="EnsemblMetazoa"/>
        </authorList>
    </citation>
    <scope>IDENTIFICATION</scope>
    <source>
        <strain evidence="1">TTRI</strain>
    </source>
</reference>